<keyword evidence="5 7" id="KW-1133">Transmembrane helix</keyword>
<comment type="subcellular location">
    <subcellularLocation>
        <location evidence="1">Membrane</location>
        <topology evidence="1">Multi-pass membrane protein</topology>
    </subcellularLocation>
</comment>
<name>C0XG39_LENH9</name>
<dbReference type="Gene3D" id="1.20.1510.10">
    <property type="entry name" value="Cation efflux protein transmembrane domain"/>
    <property type="match status" value="1"/>
</dbReference>
<sequence length="276" mass="30310">LSIIGNSAVLKADAVNNLSGIVSTLLLIIGLWIARGKKRERSSDFNETYLRNPKRQLSKLKFETVFNIITGTVIFMLSLKIVFSGFNGLLIDKKNIPESMTGIGAIIASFVMLFVWLLNKKAGRKFHNAALSAAAKDSLGDAITSIGTGVAIFASLLFQINWLDNVSSIIVGLFILASGISIIKENSRNLTDSIDAELENEIKAKINDFSDVNRVYGLKAHYSGNLLFLDVTIALLPTMSVLNSYYLCEDIEAMLRKEFGIIDTNITVIPYIPKNV</sequence>
<dbReference type="SUPFAM" id="SSF160240">
    <property type="entry name" value="Cation efflux protein cytoplasmic domain-like"/>
    <property type="match status" value="1"/>
</dbReference>
<evidence type="ECO:0000256" key="7">
    <source>
        <dbReference type="SAM" id="Phobius"/>
    </source>
</evidence>
<dbReference type="PANTHER" id="PTHR43840:SF50">
    <property type="entry name" value="MANGANESE EFFLUX SYSTEM PROTEIN MNES"/>
    <property type="match status" value="1"/>
</dbReference>
<reference evidence="10 11" key="1">
    <citation type="submission" date="2009-01" db="EMBL/GenBank/DDBJ databases">
        <authorList>
            <person name="Qin X."/>
            <person name="Bachman B."/>
            <person name="Battles P."/>
            <person name="Bell A."/>
            <person name="Bess C."/>
            <person name="Bickham C."/>
            <person name="Chaboub L."/>
            <person name="Chen D."/>
            <person name="Coyle M."/>
            <person name="Deiros D.R."/>
            <person name="Dinh H."/>
            <person name="Forbes L."/>
            <person name="Fowler G."/>
            <person name="Francisco L."/>
            <person name="Fu Q."/>
            <person name="Gubbala S."/>
            <person name="Hale W."/>
            <person name="Han Y."/>
            <person name="Hemphill L."/>
            <person name="Highlander S.K."/>
            <person name="Hirani K."/>
            <person name="Hogues M."/>
            <person name="Jackson L."/>
            <person name="Jakkamsetti A."/>
            <person name="Javaid M."/>
            <person name="Jiang H."/>
            <person name="Korchina V."/>
            <person name="Kovar C."/>
            <person name="Lara F."/>
            <person name="Lee S."/>
            <person name="Mata R."/>
            <person name="Mathew T."/>
            <person name="Moen C."/>
            <person name="Morales K."/>
            <person name="Munidasa M."/>
            <person name="Nazareth L."/>
            <person name="Ngo R."/>
            <person name="Nguyen L."/>
            <person name="Okwuonu G."/>
            <person name="Ongeri F."/>
            <person name="Patil S."/>
            <person name="Petrosino J."/>
            <person name="Pham C."/>
            <person name="Pham P."/>
            <person name="Pu L.-L."/>
            <person name="Puazo M."/>
            <person name="Raj R."/>
            <person name="Reid J."/>
            <person name="Rouhana J."/>
            <person name="Saada N."/>
            <person name="Shang Y."/>
            <person name="Simmons D."/>
            <person name="Thornton R."/>
            <person name="Warren J."/>
            <person name="Weissenberger G."/>
            <person name="Zhang J."/>
            <person name="Zhang L."/>
            <person name="Zhou C."/>
            <person name="Zhu D."/>
            <person name="Muzny D."/>
            <person name="Worley K."/>
            <person name="Gibbs R."/>
        </authorList>
    </citation>
    <scope>NUCLEOTIDE SEQUENCE [LARGE SCALE GENOMIC DNA]</scope>
    <source>
        <strain evidence="11">ATCC 8290 / DSM 20176 / CCUG 30140 / JCM 1155 / KCTC 3500 / NBRC 15886 / NCIMB 8040 / NRRL B-1843 / 9</strain>
    </source>
</reference>
<feature type="domain" description="Cation efflux protein transmembrane" evidence="8">
    <location>
        <begin position="61"/>
        <end position="190"/>
    </location>
</feature>
<comment type="caution">
    <text evidence="10">The sequence shown here is derived from an EMBL/GenBank/DDBJ whole genome shotgun (WGS) entry which is preliminary data.</text>
</comment>
<evidence type="ECO:0000256" key="4">
    <source>
        <dbReference type="ARBA" id="ARBA00022692"/>
    </source>
</evidence>
<dbReference type="InterPro" id="IPR058533">
    <property type="entry name" value="Cation_efflux_TM"/>
</dbReference>
<dbReference type="EMBL" id="ACGP01000013">
    <property type="protein sequence ID" value="EEI25625.1"/>
    <property type="molecule type" value="Genomic_DNA"/>
</dbReference>
<dbReference type="Pfam" id="PF01545">
    <property type="entry name" value="Cation_efflux"/>
    <property type="match status" value="1"/>
</dbReference>
<keyword evidence="3" id="KW-0813">Transport</keyword>
<keyword evidence="11" id="KW-1185">Reference proteome</keyword>
<feature type="transmembrane region" description="Helical" evidence="7">
    <location>
        <begin position="64"/>
        <end position="87"/>
    </location>
</feature>
<dbReference type="NCBIfam" id="TIGR01297">
    <property type="entry name" value="CDF"/>
    <property type="match status" value="1"/>
</dbReference>
<feature type="transmembrane region" description="Helical" evidence="7">
    <location>
        <begin position="99"/>
        <end position="118"/>
    </location>
</feature>
<dbReference type="Pfam" id="PF16916">
    <property type="entry name" value="ZT_dimer"/>
    <property type="match status" value="1"/>
</dbReference>
<dbReference type="InterPro" id="IPR027469">
    <property type="entry name" value="Cation_efflux_TMD_sf"/>
</dbReference>
<feature type="domain" description="Cation efflux protein cytoplasmic" evidence="9">
    <location>
        <begin position="195"/>
        <end position="268"/>
    </location>
</feature>
<dbReference type="RefSeq" id="WP_003636218.1">
    <property type="nucleotide sequence ID" value="NZ_GG669996.1"/>
</dbReference>
<evidence type="ECO:0000259" key="8">
    <source>
        <dbReference type="Pfam" id="PF01545"/>
    </source>
</evidence>
<dbReference type="Proteomes" id="UP000003752">
    <property type="component" value="Unassembled WGS sequence"/>
</dbReference>
<dbReference type="AlphaFoldDB" id="C0XG39"/>
<evidence type="ECO:0000313" key="10">
    <source>
        <dbReference type="EMBL" id="EEI25625.1"/>
    </source>
</evidence>
<protein>
    <submittedName>
        <fullName evidence="10">Cation diffusion facilitator family transporter</fullName>
    </submittedName>
</protein>
<keyword evidence="4 7" id="KW-0812">Transmembrane</keyword>
<dbReference type="GO" id="GO:0008324">
    <property type="term" value="F:monoatomic cation transmembrane transporter activity"/>
    <property type="evidence" value="ECO:0007669"/>
    <property type="project" value="InterPro"/>
</dbReference>
<feature type="non-terminal residue" evidence="10">
    <location>
        <position position="1"/>
    </location>
</feature>
<accession>C0XG39</accession>
<organism evidence="10 11">
    <name type="scientific">Lentilactobacillus hilgardii (strain ATCC 8290 / DSM 20176 / CCUG 30140 / JCM 1155 / KCTC 3500 / NBRC 15886 / NCIMB 8040 / NRRL B-1843 / 9)</name>
    <dbReference type="NCBI Taxonomy" id="1423757"/>
    <lineage>
        <taxon>Bacteria</taxon>
        <taxon>Bacillati</taxon>
        <taxon>Bacillota</taxon>
        <taxon>Bacilli</taxon>
        <taxon>Lactobacillales</taxon>
        <taxon>Lactobacillaceae</taxon>
        <taxon>Lentilactobacillus</taxon>
    </lineage>
</organism>
<evidence type="ECO:0000256" key="5">
    <source>
        <dbReference type="ARBA" id="ARBA00022989"/>
    </source>
</evidence>
<comment type="similarity">
    <text evidence="2">Belongs to the cation diffusion facilitator (CDF) transporter (TC 2.A.4) family.</text>
</comment>
<proteinExistence type="inferred from homology"/>
<dbReference type="GO" id="GO:0016020">
    <property type="term" value="C:membrane"/>
    <property type="evidence" value="ECO:0007669"/>
    <property type="project" value="UniProtKB-SubCell"/>
</dbReference>
<dbReference type="InterPro" id="IPR050291">
    <property type="entry name" value="CDF_Transporter"/>
</dbReference>
<dbReference type="Gene3D" id="3.30.70.1350">
    <property type="entry name" value="Cation efflux protein, cytoplasmic domain"/>
    <property type="match status" value="1"/>
</dbReference>
<feature type="transmembrane region" description="Helical" evidence="7">
    <location>
        <begin position="14"/>
        <end position="34"/>
    </location>
</feature>
<evidence type="ECO:0000256" key="2">
    <source>
        <dbReference type="ARBA" id="ARBA00008114"/>
    </source>
</evidence>
<feature type="transmembrane region" description="Helical" evidence="7">
    <location>
        <begin position="139"/>
        <end position="160"/>
    </location>
</feature>
<evidence type="ECO:0000259" key="9">
    <source>
        <dbReference type="Pfam" id="PF16916"/>
    </source>
</evidence>
<keyword evidence="6 7" id="KW-0472">Membrane</keyword>
<evidence type="ECO:0000256" key="3">
    <source>
        <dbReference type="ARBA" id="ARBA00022448"/>
    </source>
</evidence>
<evidence type="ECO:0000256" key="1">
    <source>
        <dbReference type="ARBA" id="ARBA00004141"/>
    </source>
</evidence>
<feature type="transmembrane region" description="Helical" evidence="7">
    <location>
        <begin position="166"/>
        <end position="183"/>
    </location>
</feature>
<evidence type="ECO:0000313" key="11">
    <source>
        <dbReference type="Proteomes" id="UP000003752"/>
    </source>
</evidence>
<evidence type="ECO:0000256" key="6">
    <source>
        <dbReference type="ARBA" id="ARBA00023136"/>
    </source>
</evidence>
<dbReference type="InterPro" id="IPR002524">
    <property type="entry name" value="Cation_efflux"/>
</dbReference>
<dbReference type="InterPro" id="IPR027470">
    <property type="entry name" value="Cation_efflux_CTD"/>
</dbReference>
<dbReference type="PANTHER" id="PTHR43840">
    <property type="entry name" value="MITOCHONDRIAL METAL TRANSPORTER 1-RELATED"/>
    <property type="match status" value="1"/>
</dbReference>
<dbReference type="SUPFAM" id="SSF161111">
    <property type="entry name" value="Cation efflux protein transmembrane domain-like"/>
    <property type="match status" value="1"/>
</dbReference>
<dbReference type="InterPro" id="IPR036837">
    <property type="entry name" value="Cation_efflux_CTD_sf"/>
</dbReference>
<gene>
    <name evidence="10" type="ORF">HMPREF0519_0200</name>
</gene>
<dbReference type="HOGENOM" id="CLU_1006492_0_0_9"/>